<dbReference type="AlphaFoldDB" id="A0AAV4XJ96"/>
<name>A0AAV4XJ96_CAEEX</name>
<comment type="caution">
    <text evidence="1">The sequence shown here is derived from an EMBL/GenBank/DDBJ whole genome shotgun (WGS) entry which is preliminary data.</text>
</comment>
<dbReference type="EMBL" id="BPLR01000485">
    <property type="protein sequence ID" value="GIY95142.1"/>
    <property type="molecule type" value="Genomic_DNA"/>
</dbReference>
<dbReference type="Proteomes" id="UP001054945">
    <property type="component" value="Unassembled WGS sequence"/>
</dbReference>
<gene>
    <name evidence="1" type="ORF">CEXT_537891</name>
</gene>
<evidence type="ECO:0000313" key="1">
    <source>
        <dbReference type="EMBL" id="GIY95142.1"/>
    </source>
</evidence>
<evidence type="ECO:0000313" key="2">
    <source>
        <dbReference type="Proteomes" id="UP001054945"/>
    </source>
</evidence>
<sequence>MLKIDLDHIETKRITPKRKKNAVFCLRFRVSEASFATFVIKSNKPQIFVMWRDSRTGGCISHFWGVTSHSGVSKEREQ</sequence>
<proteinExistence type="predicted"/>
<reference evidence="1 2" key="1">
    <citation type="submission" date="2021-06" db="EMBL/GenBank/DDBJ databases">
        <title>Caerostris extrusa draft genome.</title>
        <authorList>
            <person name="Kono N."/>
            <person name="Arakawa K."/>
        </authorList>
    </citation>
    <scope>NUCLEOTIDE SEQUENCE [LARGE SCALE GENOMIC DNA]</scope>
</reference>
<organism evidence="1 2">
    <name type="scientific">Caerostris extrusa</name>
    <name type="common">Bark spider</name>
    <name type="synonym">Caerostris bankana</name>
    <dbReference type="NCBI Taxonomy" id="172846"/>
    <lineage>
        <taxon>Eukaryota</taxon>
        <taxon>Metazoa</taxon>
        <taxon>Ecdysozoa</taxon>
        <taxon>Arthropoda</taxon>
        <taxon>Chelicerata</taxon>
        <taxon>Arachnida</taxon>
        <taxon>Araneae</taxon>
        <taxon>Araneomorphae</taxon>
        <taxon>Entelegynae</taxon>
        <taxon>Araneoidea</taxon>
        <taxon>Araneidae</taxon>
        <taxon>Caerostris</taxon>
    </lineage>
</organism>
<protein>
    <submittedName>
        <fullName evidence="1">Uncharacterized protein</fullName>
    </submittedName>
</protein>
<accession>A0AAV4XJ96</accession>
<keyword evidence="2" id="KW-1185">Reference proteome</keyword>